<evidence type="ECO:0000313" key="2">
    <source>
        <dbReference type="Proteomes" id="UP000294887"/>
    </source>
</evidence>
<dbReference type="AlphaFoldDB" id="A0A4R1F759"/>
<accession>A0A4R1F759</accession>
<dbReference type="InterPro" id="IPR042184">
    <property type="entry name" value="YqeY/Aim41_N"/>
</dbReference>
<dbReference type="Proteomes" id="UP000294887">
    <property type="component" value="Unassembled WGS sequence"/>
</dbReference>
<dbReference type="PANTHER" id="PTHR28055">
    <property type="entry name" value="ALTERED INHERITANCE OF MITOCHONDRIA PROTEIN 41, MITOCHONDRIAL"/>
    <property type="match status" value="1"/>
</dbReference>
<dbReference type="SUPFAM" id="SSF89095">
    <property type="entry name" value="GatB/YqeY motif"/>
    <property type="match status" value="1"/>
</dbReference>
<keyword evidence="2" id="KW-1185">Reference proteome</keyword>
<dbReference type="InterPro" id="IPR019004">
    <property type="entry name" value="YqeY/Aim41"/>
</dbReference>
<sequence length="149" mass="16517">MSDLKQRLSDDMKAAMRAKEKDLLMTVRTILAAIKQQEVDTREDLNDTDVLAILDKLSKQRRESISQFKDAGRDDLVAQEEMELGFIQRYLPEPLSDDEVQSLVTEAIASSGAESMKDMGKVMAILKPQMQGRADMGKISGIIKSALAG</sequence>
<dbReference type="InterPro" id="IPR023168">
    <property type="entry name" value="GatB_Yqey_C_2"/>
</dbReference>
<reference evidence="1 2" key="1">
    <citation type="submission" date="2019-03" db="EMBL/GenBank/DDBJ databases">
        <title>Genomic Encyclopedia of Type Strains, Phase IV (KMG-IV): sequencing the most valuable type-strain genomes for metagenomic binning, comparative biology and taxonomic classification.</title>
        <authorList>
            <person name="Goeker M."/>
        </authorList>
    </citation>
    <scope>NUCLEOTIDE SEQUENCE [LARGE SCALE GENOMIC DNA]</scope>
    <source>
        <strain evidence="1 2">DSM 24830</strain>
    </source>
</reference>
<dbReference type="InterPro" id="IPR003789">
    <property type="entry name" value="Asn/Gln_tRNA_amidoTrase-B-like"/>
</dbReference>
<comment type="caution">
    <text evidence="1">The sequence shown here is derived from an EMBL/GenBank/DDBJ whole genome shotgun (WGS) entry which is preliminary data.</text>
</comment>
<dbReference type="OrthoDB" id="9788127at2"/>
<dbReference type="Gene3D" id="1.10.1510.10">
    <property type="entry name" value="Uncharacterised protein YqeY/AIM41 PF09424, N-terminal domain"/>
    <property type="match status" value="1"/>
</dbReference>
<proteinExistence type="predicted"/>
<evidence type="ECO:0000313" key="1">
    <source>
        <dbReference type="EMBL" id="TCJ88409.1"/>
    </source>
</evidence>
<name>A0A4R1F759_9GAMM</name>
<dbReference type="RefSeq" id="WP_131904106.1">
    <property type="nucleotide sequence ID" value="NZ_BAAAFU010000008.1"/>
</dbReference>
<dbReference type="Gene3D" id="1.10.10.410">
    <property type="match status" value="1"/>
</dbReference>
<dbReference type="EMBL" id="SMFQ01000002">
    <property type="protein sequence ID" value="TCJ88409.1"/>
    <property type="molecule type" value="Genomic_DNA"/>
</dbReference>
<dbReference type="Pfam" id="PF09424">
    <property type="entry name" value="YqeY"/>
    <property type="match status" value="1"/>
</dbReference>
<protein>
    <recommendedName>
        <fullName evidence="3">Glutamyl-tRNA amidotransferase</fullName>
    </recommendedName>
</protein>
<dbReference type="PANTHER" id="PTHR28055:SF1">
    <property type="entry name" value="ALTERED INHERITANCE OF MITOCHONDRIA PROTEIN 41, MITOCHONDRIAL"/>
    <property type="match status" value="1"/>
</dbReference>
<gene>
    <name evidence="1" type="ORF">EV695_0255</name>
</gene>
<organism evidence="1 2">
    <name type="scientific">Cocleimonas flava</name>
    <dbReference type="NCBI Taxonomy" id="634765"/>
    <lineage>
        <taxon>Bacteria</taxon>
        <taxon>Pseudomonadati</taxon>
        <taxon>Pseudomonadota</taxon>
        <taxon>Gammaproteobacteria</taxon>
        <taxon>Thiotrichales</taxon>
        <taxon>Thiotrichaceae</taxon>
        <taxon>Cocleimonas</taxon>
    </lineage>
</organism>
<evidence type="ECO:0008006" key="3">
    <source>
        <dbReference type="Google" id="ProtNLM"/>
    </source>
</evidence>
<dbReference type="GO" id="GO:0016884">
    <property type="term" value="F:carbon-nitrogen ligase activity, with glutamine as amido-N-donor"/>
    <property type="evidence" value="ECO:0007669"/>
    <property type="project" value="InterPro"/>
</dbReference>